<dbReference type="GO" id="GO:0008080">
    <property type="term" value="F:N-acetyltransferase activity"/>
    <property type="evidence" value="ECO:0007669"/>
    <property type="project" value="TreeGrafter"/>
</dbReference>
<dbReference type="AlphaFoldDB" id="A0A0A8LAW3"/>
<sequence length="441" mass="49793">MRSLFVLENYFWERSKNNYHPGFLLSVLLNKPIPDEVLTESLRLAGKDFPQLFQRIEEGDDTQPAKVVRISRTLLTEDVIIHVEDDEANNIFGTYKLEPTSEATSWVILVRENRLTLLADHTLFDGMSAFNLLNAVISYANKGVTSLNKVIYNPNTPSSSSSSSSLSVHPFDELQRTLAWKLKAKIAPIWIQYISPILSKIFSSQNLVIPEFDLDKYLFTADRVIDQDNCHYRWNLSAEKLASILSYCRRHDITLTVWICAKIVEQLTKLKNATKGNVISIEIPVNQRPYLVKSLGKDPKSIAVGTYISVSNCAVDIAKDNLKFRSLVKIVQDQLNKSKDDPISGIEYVKLLEQVDIKKYVLTKFSGSFPNSTFELSNLGLLDPSSIEDVYQLLDAEFQQPKLASSLFCCSAISTRLGGCQIVISYPLALNDLLRPLFENL</sequence>
<dbReference type="Pfam" id="PF07247">
    <property type="entry name" value="AATase"/>
    <property type="match status" value="1"/>
</dbReference>
<protein>
    <submittedName>
        <fullName evidence="1">WGS project CCBQ000000000 data, contig 00015</fullName>
    </submittedName>
</protein>
<dbReference type="InterPro" id="IPR010828">
    <property type="entry name" value="Atf2/Sli1-like"/>
</dbReference>
<dbReference type="EMBL" id="CCBQ010000045">
    <property type="protein sequence ID" value="CDO95387.1"/>
    <property type="molecule type" value="Genomic_DNA"/>
</dbReference>
<gene>
    <name evidence="1" type="ORF">KLDO_g3630</name>
</gene>
<comment type="caution">
    <text evidence="1">The sequence shown here is derived from an EMBL/GenBank/DDBJ whole genome shotgun (WGS) entry which is preliminary data.</text>
</comment>
<organism evidence="1 2">
    <name type="scientific">Kluyveromyces dobzhanskii CBS 2104</name>
    <dbReference type="NCBI Taxonomy" id="1427455"/>
    <lineage>
        <taxon>Eukaryota</taxon>
        <taxon>Fungi</taxon>
        <taxon>Dikarya</taxon>
        <taxon>Ascomycota</taxon>
        <taxon>Saccharomycotina</taxon>
        <taxon>Saccharomycetes</taxon>
        <taxon>Saccharomycetales</taxon>
        <taxon>Saccharomycetaceae</taxon>
        <taxon>Kluyveromyces</taxon>
    </lineage>
</organism>
<dbReference type="InterPro" id="IPR052058">
    <property type="entry name" value="Alcohol_O-acetyltransferase"/>
</dbReference>
<evidence type="ECO:0000313" key="1">
    <source>
        <dbReference type="EMBL" id="CDO95387.1"/>
    </source>
</evidence>
<evidence type="ECO:0000313" key="2">
    <source>
        <dbReference type="Proteomes" id="UP000031516"/>
    </source>
</evidence>
<name>A0A0A8LAW3_9SACH</name>
<accession>A0A0A8LAW3</accession>
<dbReference type="PANTHER" id="PTHR28037:SF1">
    <property type="entry name" value="ALCOHOL O-ACETYLTRANSFERASE 1-RELATED"/>
    <property type="match status" value="1"/>
</dbReference>
<dbReference type="PANTHER" id="PTHR28037">
    <property type="entry name" value="ALCOHOL O-ACETYLTRANSFERASE 1-RELATED"/>
    <property type="match status" value="1"/>
</dbReference>
<proteinExistence type="predicted"/>
<dbReference type="OrthoDB" id="2150604at2759"/>
<keyword evidence="2" id="KW-1185">Reference proteome</keyword>
<reference evidence="1 2" key="1">
    <citation type="submission" date="2014-03" db="EMBL/GenBank/DDBJ databases">
        <title>The genome of Kluyveromyces dobzhanskii.</title>
        <authorList>
            <person name="Nystedt B."/>
            <person name="Astrom S."/>
        </authorList>
    </citation>
    <scope>NUCLEOTIDE SEQUENCE [LARGE SCALE GENOMIC DNA]</scope>
    <source>
        <strain evidence="1 2">CBS 2104</strain>
    </source>
</reference>
<dbReference type="SUPFAM" id="SSF52777">
    <property type="entry name" value="CoA-dependent acyltransferases"/>
    <property type="match status" value="1"/>
</dbReference>
<dbReference type="Proteomes" id="UP000031516">
    <property type="component" value="Unassembled WGS sequence"/>
</dbReference>